<sequence>MLHSSYLEPLDSTDANPSSKLLNHPDVVIKNPKSVLSKVKQILKDGAIALHIITDFDMTLTKHWVNGQRNFSSHSVLAASKAVSESFINSEKALCAEYYPIEISTTISFEEKYAKMVEWWERCHSYYIEEKLTKDYICDVAHKFDMPYREGAHELIDVTAEKQIPVLVFSAGIGDIIEELLRSQKLLQPHVHVVSNSMSFDDEAPHYCNGFKRPLIHVLNKGEVALKETPFYNLAAGRGNAILMGDSLGDIQMAGGLDHKTLLTVGFLNYDVEKLLPSYMEKFDVVITNDASFDWVHSILNQL</sequence>
<name>A0ACC2SIU1_9FUNG</name>
<keyword evidence="2" id="KW-1185">Reference proteome</keyword>
<gene>
    <name evidence="1" type="ORF">DSO57_1012098</name>
</gene>
<organism evidence="1 2">
    <name type="scientific">Entomophthora muscae</name>
    <dbReference type="NCBI Taxonomy" id="34485"/>
    <lineage>
        <taxon>Eukaryota</taxon>
        <taxon>Fungi</taxon>
        <taxon>Fungi incertae sedis</taxon>
        <taxon>Zoopagomycota</taxon>
        <taxon>Entomophthoromycotina</taxon>
        <taxon>Entomophthoromycetes</taxon>
        <taxon>Entomophthorales</taxon>
        <taxon>Entomophthoraceae</taxon>
        <taxon>Entomophthora</taxon>
    </lineage>
</organism>
<dbReference type="EMBL" id="QTSX02005013">
    <property type="protein sequence ID" value="KAJ9062304.1"/>
    <property type="molecule type" value="Genomic_DNA"/>
</dbReference>
<reference evidence="1" key="1">
    <citation type="submission" date="2022-04" db="EMBL/GenBank/DDBJ databases">
        <title>Genome of the entomopathogenic fungus Entomophthora muscae.</title>
        <authorList>
            <person name="Elya C."/>
            <person name="Lovett B.R."/>
            <person name="Lee E."/>
            <person name="Macias A.M."/>
            <person name="Hajek A.E."/>
            <person name="De Bivort B.L."/>
            <person name="Kasson M.T."/>
            <person name="De Fine Licht H.H."/>
            <person name="Stajich J.E."/>
        </authorList>
    </citation>
    <scope>NUCLEOTIDE SEQUENCE</scope>
    <source>
        <strain evidence="1">Berkeley</strain>
    </source>
</reference>
<comment type="caution">
    <text evidence="1">The sequence shown here is derived from an EMBL/GenBank/DDBJ whole genome shotgun (WGS) entry which is preliminary data.</text>
</comment>
<evidence type="ECO:0000313" key="2">
    <source>
        <dbReference type="Proteomes" id="UP001165960"/>
    </source>
</evidence>
<proteinExistence type="predicted"/>
<evidence type="ECO:0000313" key="1">
    <source>
        <dbReference type="EMBL" id="KAJ9062304.1"/>
    </source>
</evidence>
<dbReference type="Proteomes" id="UP001165960">
    <property type="component" value="Unassembled WGS sequence"/>
</dbReference>
<protein>
    <submittedName>
        <fullName evidence="1">Uncharacterized protein</fullName>
    </submittedName>
</protein>
<accession>A0ACC2SIU1</accession>